<proteinExistence type="predicted"/>
<keyword evidence="3" id="KW-1185">Reference proteome</keyword>
<reference evidence="2" key="1">
    <citation type="submission" date="2024-03" db="EMBL/GenBank/DDBJ databases">
        <title>WGS assembly of Saponaria officinalis var. Norfolk2.</title>
        <authorList>
            <person name="Jenkins J."/>
            <person name="Shu S."/>
            <person name="Grimwood J."/>
            <person name="Barry K."/>
            <person name="Goodstein D."/>
            <person name="Schmutz J."/>
            <person name="Leebens-Mack J."/>
            <person name="Osbourn A."/>
        </authorList>
    </citation>
    <scope>NUCLEOTIDE SEQUENCE [LARGE SCALE GENOMIC DNA]</scope>
    <source>
        <strain evidence="2">JIC</strain>
    </source>
</reference>
<feature type="signal peptide" evidence="1">
    <location>
        <begin position="1"/>
        <end position="27"/>
    </location>
</feature>
<feature type="chain" id="PRO_5043631958" description="Pectinesterase inhibitor domain-containing protein" evidence="1">
    <location>
        <begin position="28"/>
        <end position="180"/>
    </location>
</feature>
<evidence type="ECO:0000256" key="1">
    <source>
        <dbReference type="SAM" id="SignalP"/>
    </source>
</evidence>
<dbReference type="InterPro" id="IPR035513">
    <property type="entry name" value="Invertase/methylesterase_inhib"/>
</dbReference>
<dbReference type="Proteomes" id="UP001443914">
    <property type="component" value="Unassembled WGS sequence"/>
</dbReference>
<gene>
    <name evidence="2" type="ORF">RND81_13G194600</name>
</gene>
<accession>A0AAW1GZR8</accession>
<protein>
    <recommendedName>
        <fullName evidence="4">Pectinesterase inhibitor domain-containing protein</fullName>
    </recommendedName>
</protein>
<dbReference type="Gene3D" id="1.20.140.40">
    <property type="entry name" value="Invertase/pectin methylesterase inhibitor family protein"/>
    <property type="match status" value="1"/>
</dbReference>
<sequence length="180" mass="19586">MNFNCNTLVIFAIFFVTCLINYPSTQANDEQIVIRMCSATDMPAICKSCIDNSGREINQELDVVIGALRCTYSDNYNLMNNLTQIARDASDVTVKNVIGGCAQDYQSIQDGCMTIIQEASKQSFVSAKAMIDTLIYPKMIACDDAIKQSGIAIPPPFFGGSIIVAGDFNLVSQLLSIIKA</sequence>
<name>A0AAW1GZR8_SAPOF</name>
<evidence type="ECO:0000313" key="3">
    <source>
        <dbReference type="Proteomes" id="UP001443914"/>
    </source>
</evidence>
<comment type="caution">
    <text evidence="2">The sequence shown here is derived from an EMBL/GenBank/DDBJ whole genome shotgun (WGS) entry which is preliminary data.</text>
</comment>
<dbReference type="SUPFAM" id="SSF101148">
    <property type="entry name" value="Plant invertase/pectin methylesterase inhibitor"/>
    <property type="match status" value="1"/>
</dbReference>
<dbReference type="AlphaFoldDB" id="A0AAW1GZR8"/>
<organism evidence="2 3">
    <name type="scientific">Saponaria officinalis</name>
    <name type="common">Common soapwort</name>
    <name type="synonym">Lychnis saponaria</name>
    <dbReference type="NCBI Taxonomy" id="3572"/>
    <lineage>
        <taxon>Eukaryota</taxon>
        <taxon>Viridiplantae</taxon>
        <taxon>Streptophyta</taxon>
        <taxon>Embryophyta</taxon>
        <taxon>Tracheophyta</taxon>
        <taxon>Spermatophyta</taxon>
        <taxon>Magnoliopsida</taxon>
        <taxon>eudicotyledons</taxon>
        <taxon>Gunneridae</taxon>
        <taxon>Pentapetalae</taxon>
        <taxon>Caryophyllales</taxon>
        <taxon>Caryophyllaceae</taxon>
        <taxon>Caryophylleae</taxon>
        <taxon>Saponaria</taxon>
    </lineage>
</organism>
<evidence type="ECO:0000313" key="2">
    <source>
        <dbReference type="EMBL" id="KAK9670336.1"/>
    </source>
</evidence>
<evidence type="ECO:0008006" key="4">
    <source>
        <dbReference type="Google" id="ProtNLM"/>
    </source>
</evidence>
<dbReference type="EMBL" id="JBDFQZ010000013">
    <property type="protein sequence ID" value="KAK9670336.1"/>
    <property type="molecule type" value="Genomic_DNA"/>
</dbReference>
<keyword evidence="1" id="KW-0732">Signal</keyword>